<keyword evidence="6" id="KW-1185">Reference proteome</keyword>
<name>G3SFM9_GORGO</name>
<dbReference type="EMBL" id="CABD030037477">
    <property type="status" value="NOT_ANNOTATED_CDS"/>
    <property type="molecule type" value="Genomic_DNA"/>
</dbReference>
<dbReference type="HOGENOM" id="CLU_129926_0_0_1"/>
<feature type="binding site" evidence="3">
    <location>
        <position position="48"/>
    </location>
    <ligand>
        <name>Mg(2+)</name>
        <dbReference type="ChEBI" id="CHEBI:18420"/>
    </ligand>
</feature>
<evidence type="ECO:0000313" key="5">
    <source>
        <dbReference type="Ensembl" id="ENSGGOP00000026915.1"/>
    </source>
</evidence>
<dbReference type="EMBL" id="CABD030037473">
    <property type="status" value="NOT_ANNOTATED_CDS"/>
    <property type="molecule type" value="Genomic_DNA"/>
</dbReference>
<reference evidence="5" key="3">
    <citation type="submission" date="2025-08" db="UniProtKB">
        <authorList>
            <consortium name="Ensembl"/>
        </authorList>
    </citation>
    <scope>IDENTIFICATION</scope>
</reference>
<dbReference type="GO" id="GO:0016192">
    <property type="term" value="P:vesicle-mediated transport"/>
    <property type="evidence" value="ECO:0000318"/>
    <property type="project" value="GO_Central"/>
</dbReference>
<dbReference type="GeneTree" id="ENSGT00950000183080"/>
<dbReference type="InterPro" id="IPR031687">
    <property type="entry name" value="ARL17_C"/>
</dbReference>
<protein>
    <recommendedName>
        <fullName evidence="4">ADP-ribosylation factor-like protein 17 C-terminal domain-containing protein</fullName>
    </recommendedName>
</protein>
<proteinExistence type="predicted"/>
<dbReference type="eggNOG" id="KOG0070">
    <property type="taxonomic scope" value="Eukaryota"/>
</dbReference>
<dbReference type="InterPro" id="IPR006689">
    <property type="entry name" value="Small_GTPase_ARF/SAR"/>
</dbReference>
<keyword evidence="3" id="KW-0479">Metal-binding</keyword>
<dbReference type="GO" id="GO:0005525">
    <property type="term" value="F:GTP binding"/>
    <property type="evidence" value="ECO:0000318"/>
    <property type="project" value="GO_Central"/>
</dbReference>
<dbReference type="GO" id="GO:0005737">
    <property type="term" value="C:cytoplasm"/>
    <property type="evidence" value="ECO:0000318"/>
    <property type="project" value="GO_Central"/>
</dbReference>
<dbReference type="Pfam" id="PF15840">
    <property type="entry name" value="ARL17"/>
    <property type="match status" value="1"/>
</dbReference>
<dbReference type="Bgee" id="ENSGGOG00000023839">
    <property type="expression patterns" value="Expressed in prefrontal cortex and 5 other cell types or tissues"/>
</dbReference>
<dbReference type="Gene3D" id="3.40.50.300">
    <property type="entry name" value="P-loop containing nucleotide triphosphate hydrolases"/>
    <property type="match status" value="1"/>
</dbReference>
<feature type="binding site" evidence="3">
    <location>
        <position position="31"/>
    </location>
    <ligand>
        <name>Mg(2+)</name>
        <dbReference type="ChEBI" id="CHEBI:18420"/>
    </ligand>
</feature>
<dbReference type="PANTHER" id="PTHR11711">
    <property type="entry name" value="ADP RIBOSYLATION FACTOR-RELATED"/>
    <property type="match status" value="1"/>
</dbReference>
<dbReference type="EMBL" id="CABD030037474">
    <property type="status" value="NOT_ANNOTATED_CDS"/>
    <property type="molecule type" value="Genomic_DNA"/>
</dbReference>
<dbReference type="AlphaFoldDB" id="G3SFM9"/>
<dbReference type="GO" id="GO:0003924">
    <property type="term" value="F:GTPase activity"/>
    <property type="evidence" value="ECO:0007669"/>
    <property type="project" value="InterPro"/>
</dbReference>
<dbReference type="EMBL" id="CABD030037476">
    <property type="status" value="NOT_ANNOTATED_CDS"/>
    <property type="molecule type" value="Genomic_DNA"/>
</dbReference>
<sequence length="140" mass="15010">MGNIFEKLFKSLLGKKEMRILILSLDTAGKTTILYKLKLGETVAAVPTVGARSPGSTHQGSLASGVLPIKCSHMEFGMWKGGRSHPFLPHSSRCAGSGGQLDSILPHQSPAWGPWGCKDLSSDFPSFLTSSILWKSAVLK</sequence>
<accession>G3SFM9</accession>
<dbReference type="EMBL" id="CABD030037478">
    <property type="status" value="NOT_ANNOTATED_CDS"/>
    <property type="molecule type" value="Genomic_DNA"/>
</dbReference>
<dbReference type="SUPFAM" id="SSF52540">
    <property type="entry name" value="P-loop containing nucleoside triphosphate hydrolases"/>
    <property type="match status" value="1"/>
</dbReference>
<dbReference type="GO" id="GO:0046872">
    <property type="term" value="F:metal ion binding"/>
    <property type="evidence" value="ECO:0007669"/>
    <property type="project" value="UniProtKB-KW"/>
</dbReference>
<evidence type="ECO:0000256" key="1">
    <source>
        <dbReference type="ARBA" id="ARBA00022741"/>
    </source>
</evidence>
<evidence type="ECO:0000259" key="4">
    <source>
        <dbReference type="Pfam" id="PF15840"/>
    </source>
</evidence>
<dbReference type="FunCoup" id="G3SFM9">
    <property type="interactions" value="40"/>
</dbReference>
<organism evidence="5 6">
    <name type="scientific">Gorilla gorilla gorilla</name>
    <name type="common">Western lowland gorilla</name>
    <dbReference type="NCBI Taxonomy" id="9595"/>
    <lineage>
        <taxon>Eukaryota</taxon>
        <taxon>Metazoa</taxon>
        <taxon>Chordata</taxon>
        <taxon>Craniata</taxon>
        <taxon>Vertebrata</taxon>
        <taxon>Euteleostomi</taxon>
        <taxon>Mammalia</taxon>
        <taxon>Eutheria</taxon>
        <taxon>Euarchontoglires</taxon>
        <taxon>Primates</taxon>
        <taxon>Haplorrhini</taxon>
        <taxon>Catarrhini</taxon>
        <taxon>Hominidae</taxon>
        <taxon>Gorilla</taxon>
    </lineage>
</organism>
<dbReference type="GO" id="GO:0006886">
    <property type="term" value="P:intracellular protein transport"/>
    <property type="evidence" value="ECO:0000318"/>
    <property type="project" value="GO_Central"/>
</dbReference>
<reference evidence="6" key="1">
    <citation type="submission" date="2011-05" db="EMBL/GenBank/DDBJ databases">
        <title>Insights into the evolution of the great apes provided by the gorilla genome.</title>
        <authorList>
            <person name="Scally A."/>
        </authorList>
    </citation>
    <scope>NUCLEOTIDE SEQUENCE [LARGE SCALE GENOMIC DNA]</scope>
</reference>
<evidence type="ECO:0000256" key="3">
    <source>
        <dbReference type="PIRSR" id="PIRSR606689-2"/>
    </source>
</evidence>
<evidence type="ECO:0000313" key="6">
    <source>
        <dbReference type="Proteomes" id="UP000001519"/>
    </source>
</evidence>
<dbReference type="GO" id="GO:0005886">
    <property type="term" value="C:plasma membrane"/>
    <property type="evidence" value="ECO:0000318"/>
    <property type="project" value="GO_Central"/>
</dbReference>
<dbReference type="InterPro" id="IPR024156">
    <property type="entry name" value="Small_GTPase_ARF"/>
</dbReference>
<feature type="domain" description="ADP-ribosylation factor-like protein 17 C-terminal" evidence="4">
    <location>
        <begin position="78"/>
        <end position="138"/>
    </location>
</feature>
<dbReference type="Proteomes" id="UP000001519">
    <property type="component" value="Chromosome 5"/>
</dbReference>
<keyword evidence="3" id="KW-0460">Magnesium</keyword>
<dbReference type="InterPro" id="IPR027417">
    <property type="entry name" value="P-loop_NTPase"/>
</dbReference>
<reference evidence="5 6" key="2">
    <citation type="journal article" date="2012" name="Nature">
        <title>Insights into hominid evolution from the gorilla genome sequence.</title>
        <authorList>
            <person name="Scally A."/>
            <person name="Dutheil J.Y."/>
            <person name="Hillier L.W."/>
            <person name="Jordan G.E."/>
            <person name="Goodhead I."/>
            <person name="Herrero J."/>
            <person name="Hobolth A."/>
            <person name="Lappalainen T."/>
            <person name="Mailund T."/>
            <person name="Marques-Bonet T."/>
            <person name="McCarthy S."/>
            <person name="Montgomery S.H."/>
            <person name="Schwalie P.C."/>
            <person name="Tang Y.A."/>
            <person name="Ward M.C."/>
            <person name="Xue Y."/>
            <person name="Yngvadottir B."/>
            <person name="Alkan C."/>
            <person name="Andersen L.N."/>
            <person name="Ayub Q."/>
            <person name="Ball E.V."/>
            <person name="Beal K."/>
            <person name="Bradley B.J."/>
            <person name="Chen Y."/>
            <person name="Clee C.M."/>
            <person name="Fitzgerald S."/>
            <person name="Graves T.A."/>
            <person name="Gu Y."/>
            <person name="Heath P."/>
            <person name="Heger A."/>
            <person name="Karakoc E."/>
            <person name="Kolb-Kokocinski A."/>
            <person name="Laird G.K."/>
            <person name="Lunter G."/>
            <person name="Meader S."/>
            <person name="Mort M."/>
            <person name="Mullikin J.C."/>
            <person name="Munch K."/>
            <person name="O'Connor T.D."/>
            <person name="Phillips A.D."/>
            <person name="Prado-Martinez J."/>
            <person name="Rogers A.S."/>
            <person name="Sajjadian S."/>
            <person name="Schmidt D."/>
            <person name="Shaw K."/>
            <person name="Simpson J.T."/>
            <person name="Stenson P.D."/>
            <person name="Turner D.J."/>
            <person name="Vigilant L."/>
            <person name="Vilella A.J."/>
            <person name="Whitener W."/>
            <person name="Zhu B."/>
            <person name="Cooper D.N."/>
            <person name="de Jong P."/>
            <person name="Dermitzakis E.T."/>
            <person name="Eichler E.E."/>
            <person name="Flicek P."/>
            <person name="Goldman N."/>
            <person name="Mundy N.I."/>
            <person name="Ning Z."/>
            <person name="Odom D.T."/>
            <person name="Ponting C.P."/>
            <person name="Quail M.A."/>
            <person name="Ryder O.A."/>
            <person name="Searle S.M."/>
            <person name="Warren W.C."/>
            <person name="Wilson R.K."/>
            <person name="Schierup M.H."/>
            <person name="Rogers J."/>
            <person name="Tyler-Smith C."/>
            <person name="Durbin R."/>
        </authorList>
    </citation>
    <scope>NUCLEOTIDE SEQUENCE [LARGE SCALE GENOMIC DNA]</scope>
</reference>
<keyword evidence="1" id="KW-0547">Nucleotide-binding</keyword>
<dbReference type="InParanoid" id="G3SFM9"/>
<dbReference type="STRING" id="9593.ENSGGOP00000026915"/>
<keyword evidence="2" id="KW-0342">GTP-binding</keyword>
<reference evidence="5" key="4">
    <citation type="submission" date="2025-09" db="UniProtKB">
        <authorList>
            <consortium name="Ensembl"/>
        </authorList>
    </citation>
    <scope>IDENTIFICATION</scope>
</reference>
<dbReference type="EMBL" id="CABD030037475">
    <property type="status" value="NOT_ANNOTATED_CDS"/>
    <property type="molecule type" value="Genomic_DNA"/>
</dbReference>
<dbReference type="EMBL" id="CABD030037472">
    <property type="status" value="NOT_ANNOTATED_CDS"/>
    <property type="molecule type" value="Genomic_DNA"/>
</dbReference>
<evidence type="ECO:0000256" key="2">
    <source>
        <dbReference type="ARBA" id="ARBA00023134"/>
    </source>
</evidence>
<dbReference type="Ensembl" id="ENSGGOT00000033622.2">
    <property type="protein sequence ID" value="ENSGGOP00000026915.1"/>
    <property type="gene ID" value="ENSGGOG00000023839.2"/>
</dbReference>
<dbReference type="Pfam" id="PF00025">
    <property type="entry name" value="Arf"/>
    <property type="match status" value="1"/>
</dbReference>